<keyword evidence="3" id="KW-1185">Reference proteome</keyword>
<dbReference type="RefSeq" id="WP_301215962.1">
    <property type="nucleotide sequence ID" value="NZ_JAROCB010000001.1"/>
</dbReference>
<dbReference type="PROSITE" id="PS51257">
    <property type="entry name" value="PROKAR_LIPOPROTEIN"/>
    <property type="match status" value="1"/>
</dbReference>
<dbReference type="Pfam" id="PF01547">
    <property type="entry name" value="SBP_bac_1"/>
    <property type="match status" value="1"/>
</dbReference>
<dbReference type="Gene3D" id="3.40.190.10">
    <property type="entry name" value="Periplasmic binding protein-like II"/>
    <property type="match status" value="1"/>
</dbReference>
<reference evidence="2" key="1">
    <citation type="submission" date="2023-03" db="EMBL/GenBank/DDBJ databases">
        <title>MT1 and MT2 Draft Genomes of Novel Species.</title>
        <authorList>
            <person name="Venkateswaran K."/>
        </authorList>
    </citation>
    <scope>NUCLEOTIDE SEQUENCE</scope>
    <source>
        <strain evidence="2">F6_8S_P_1A</strain>
    </source>
</reference>
<dbReference type="InterPro" id="IPR006059">
    <property type="entry name" value="SBP"/>
</dbReference>
<accession>A0ABT8ITX7</accession>
<protein>
    <submittedName>
        <fullName evidence="2">Extracellular solute-binding protein</fullName>
    </submittedName>
</protein>
<gene>
    <name evidence="2" type="ORF">P5G59_03300</name>
</gene>
<feature type="signal peptide" evidence="1">
    <location>
        <begin position="1"/>
        <end position="21"/>
    </location>
</feature>
<organism evidence="2 3">
    <name type="scientific">Leifsonia virtsii</name>
    <dbReference type="NCBI Taxonomy" id="3035915"/>
    <lineage>
        <taxon>Bacteria</taxon>
        <taxon>Bacillati</taxon>
        <taxon>Actinomycetota</taxon>
        <taxon>Actinomycetes</taxon>
        <taxon>Micrococcales</taxon>
        <taxon>Microbacteriaceae</taxon>
        <taxon>Leifsonia</taxon>
    </lineage>
</organism>
<comment type="caution">
    <text evidence="2">The sequence shown here is derived from an EMBL/GenBank/DDBJ whole genome shotgun (WGS) entry which is preliminary data.</text>
</comment>
<evidence type="ECO:0000313" key="3">
    <source>
        <dbReference type="Proteomes" id="UP001174210"/>
    </source>
</evidence>
<dbReference type="SUPFAM" id="SSF53850">
    <property type="entry name" value="Periplasmic binding protein-like II"/>
    <property type="match status" value="1"/>
</dbReference>
<proteinExistence type="predicted"/>
<dbReference type="InterPro" id="IPR050490">
    <property type="entry name" value="Bact_solute-bd_prot1"/>
</dbReference>
<keyword evidence="1" id="KW-0732">Signal</keyword>
<evidence type="ECO:0000313" key="2">
    <source>
        <dbReference type="EMBL" id="MDN4596158.1"/>
    </source>
</evidence>
<dbReference type="EMBL" id="JAROCB010000001">
    <property type="protein sequence ID" value="MDN4596158.1"/>
    <property type="molecule type" value="Genomic_DNA"/>
</dbReference>
<sequence length="453" mass="47769">MRSRFGLAAVAALAAAGLVLTGCSGTGGGTSTAGSGTVDGKGKTLDVMIAANTLYSAEQQQWFKDVSDQFQKETGATVKFETFATANDELTKIQTSVLSGQGPDIYDLGTTFTPTAYSTGAFVKLTDAEWKKIGGRDRFVPATLGISGPDEKNEVGIPFLSRPFVMAYNKELLAAAGIDKPATTWDELAEQAKKLTSGDVHGMAIDYADSFNPWKFIWTMAMQQGNTILDVKSKKATIDDPAVKKAYQTYFGWLTDDKVVDPAAIGWKNAQALAAFANGKAAYLPMVTSTSQVTLDKSPVAGKYAYAVLPTVPPGATKLPSGGKAAATILSGDNMVVAKYSKNQDLAFALIKMLTSTENQVKYTKTFGDLPTNADAAKQIEQSNTLLPPVLEAGTKAYGTPFTGAWGDTQLALTNVVVQSIPALSAGKVSSSDLEAKLKAAQETAQNALTKSK</sequence>
<dbReference type="Proteomes" id="UP001174210">
    <property type="component" value="Unassembled WGS sequence"/>
</dbReference>
<dbReference type="PANTHER" id="PTHR43649">
    <property type="entry name" value="ARABINOSE-BINDING PROTEIN-RELATED"/>
    <property type="match status" value="1"/>
</dbReference>
<feature type="chain" id="PRO_5047413680" evidence="1">
    <location>
        <begin position="22"/>
        <end position="453"/>
    </location>
</feature>
<evidence type="ECO:0000256" key="1">
    <source>
        <dbReference type="SAM" id="SignalP"/>
    </source>
</evidence>
<name>A0ABT8ITX7_9MICO</name>
<dbReference type="PANTHER" id="PTHR43649:SF12">
    <property type="entry name" value="DIACETYLCHITOBIOSE BINDING PROTEIN DASA"/>
    <property type="match status" value="1"/>
</dbReference>